<dbReference type="GO" id="GO:0004519">
    <property type="term" value="F:endonuclease activity"/>
    <property type="evidence" value="ECO:0007669"/>
    <property type="project" value="UniProtKB-KW"/>
</dbReference>
<dbReference type="CDD" id="cd00085">
    <property type="entry name" value="HNHc"/>
    <property type="match status" value="1"/>
</dbReference>
<dbReference type="EMBL" id="SPVF01000252">
    <property type="protein sequence ID" value="TFW13369.1"/>
    <property type="molecule type" value="Genomic_DNA"/>
</dbReference>
<dbReference type="Gene3D" id="1.10.30.50">
    <property type="match status" value="1"/>
</dbReference>
<dbReference type="RefSeq" id="WP_135208962.1">
    <property type="nucleotide sequence ID" value="NZ_SPVF01000252.1"/>
</dbReference>
<organism evidence="1 2">
    <name type="scientific">Zemynaea arenosa</name>
    <dbReference type="NCBI Taxonomy" id="2561931"/>
    <lineage>
        <taxon>Bacteria</taxon>
        <taxon>Pseudomonadati</taxon>
        <taxon>Pseudomonadota</taxon>
        <taxon>Betaproteobacteria</taxon>
        <taxon>Burkholderiales</taxon>
        <taxon>Oxalobacteraceae</taxon>
        <taxon>Telluria group</taxon>
        <taxon>Zemynaea</taxon>
    </lineage>
</organism>
<gene>
    <name evidence="1" type="ORF">E4L96_19930</name>
</gene>
<protein>
    <submittedName>
        <fullName evidence="1">HNH endonuclease</fullName>
    </submittedName>
</protein>
<comment type="caution">
    <text evidence="1">The sequence shown here is derived from an EMBL/GenBank/DDBJ whole genome shotgun (WGS) entry which is preliminary data.</text>
</comment>
<dbReference type="AlphaFoldDB" id="A0A4Y9S0A9"/>
<keyword evidence="1" id="KW-0540">Nuclease</keyword>
<sequence>MNEPHLRLSPDRPTSLKNETCPYCGKNLSRRSSTKEHVVGRRFVPQGTMSGCWNLILRACRTCNQLKSDLEDDLSAITMAFHTFGLTGLTDDLLTRDAMRKGGRSFSRTTGKPVSQSKTTLNFSGKAGAMHITGNFVAPAQLDEERVFELARLQLTGFFYFLTYDLTANRGNWWSGSFMPLLGTARSDWGNPINLHFMRTVEKWDYRLIVTTADGYFHATIRRHPTEDLWAWAVEWNRSYRVLGFFGGERAAVEIASTFPQLYAEAVYESGSEWVRMRIETPLAEAVDTLFANPGVAR</sequence>
<evidence type="ECO:0000313" key="2">
    <source>
        <dbReference type="Proteomes" id="UP000298438"/>
    </source>
</evidence>
<proteinExistence type="predicted"/>
<keyword evidence="2" id="KW-1185">Reference proteome</keyword>
<accession>A0A4Y9S0A9</accession>
<reference evidence="1 2" key="1">
    <citation type="submission" date="2019-03" db="EMBL/GenBank/DDBJ databases">
        <title>Draft Genome Sequence of Massilia arenosa sp. nov., a Novel Massilia Species Isolated from a Sandy-loam Maize Soil.</title>
        <authorList>
            <person name="Raths R."/>
            <person name="Peta V."/>
            <person name="Bucking H."/>
        </authorList>
    </citation>
    <scope>NUCLEOTIDE SEQUENCE [LARGE SCALE GENOMIC DNA]</scope>
    <source>
        <strain evidence="1 2">MC02</strain>
    </source>
</reference>
<name>A0A4Y9S0A9_9BURK</name>
<dbReference type="OrthoDB" id="9802901at2"/>
<dbReference type="InterPro" id="IPR003615">
    <property type="entry name" value="HNH_nuc"/>
</dbReference>
<keyword evidence="1" id="KW-0378">Hydrolase</keyword>
<evidence type="ECO:0000313" key="1">
    <source>
        <dbReference type="EMBL" id="TFW13369.1"/>
    </source>
</evidence>
<keyword evidence="1" id="KW-0255">Endonuclease</keyword>
<dbReference type="Proteomes" id="UP000298438">
    <property type="component" value="Unassembled WGS sequence"/>
</dbReference>